<reference evidence="1" key="1">
    <citation type="submission" date="2021-07" db="EMBL/GenBank/DDBJ databases">
        <title>Aureisphaera sp. CAU 1614 isolated from sea sediment.</title>
        <authorList>
            <person name="Kim W."/>
        </authorList>
    </citation>
    <scope>NUCLEOTIDE SEQUENCE</scope>
    <source>
        <strain evidence="1">CAU 1614</strain>
    </source>
</reference>
<proteinExistence type="predicted"/>
<evidence type="ECO:0000313" key="2">
    <source>
        <dbReference type="Proteomes" id="UP001138686"/>
    </source>
</evidence>
<dbReference type="AlphaFoldDB" id="A0A9X1JYS4"/>
<dbReference type="Proteomes" id="UP001138686">
    <property type="component" value="Unassembled WGS sequence"/>
</dbReference>
<dbReference type="RefSeq" id="WP_219052247.1">
    <property type="nucleotide sequence ID" value="NZ_JAHWDP010000002.1"/>
</dbReference>
<evidence type="ECO:0000313" key="1">
    <source>
        <dbReference type="EMBL" id="MBW2937817.1"/>
    </source>
</evidence>
<gene>
    <name evidence="1" type="ORF">KXJ69_06835</name>
</gene>
<name>A0A9X1JYS4_9FLAO</name>
<protein>
    <submittedName>
        <fullName evidence="1">Alpha-ketoglutarate decarboxylase</fullName>
    </submittedName>
</protein>
<accession>A0A9X1JYS4</accession>
<comment type="caution">
    <text evidence="1">The sequence shown here is derived from an EMBL/GenBank/DDBJ whole genome shotgun (WGS) entry which is preliminary data.</text>
</comment>
<organism evidence="1 2">
    <name type="scientific">Halomarinibacterium sedimenti</name>
    <dbReference type="NCBI Taxonomy" id="2857106"/>
    <lineage>
        <taxon>Bacteria</taxon>
        <taxon>Pseudomonadati</taxon>
        <taxon>Bacteroidota</taxon>
        <taxon>Flavobacteriia</taxon>
        <taxon>Flavobacteriales</taxon>
        <taxon>Flavobacteriaceae</taxon>
        <taxon>Halomarinibacterium</taxon>
    </lineage>
</organism>
<sequence>MKNKFIFTILFTTIILIYSEGVQSQTTEIKVIDSTSAKPNKWKFGVGFGLSFIGGTNISLAPNITYQANEKISFGGGVQGSYTALKDIQNTTTIGGNVIFQYTPIKMLTALLEFAELNVSTETETPTGKMKNNYWDAALFLGAGMNVTEKITIGAKYNVLYNEDESVYTSPILPFVNISF</sequence>
<keyword evidence="2" id="KW-1185">Reference proteome</keyword>
<dbReference type="EMBL" id="JAHWDP010000002">
    <property type="protein sequence ID" value="MBW2937817.1"/>
    <property type="molecule type" value="Genomic_DNA"/>
</dbReference>